<dbReference type="AlphaFoldDB" id="A0A369MH44"/>
<proteinExistence type="predicted"/>
<gene>
    <name evidence="1" type="ORF">C1875_06210</name>
</gene>
<dbReference type="CDD" id="cd01745">
    <property type="entry name" value="GATase1_2"/>
    <property type="match status" value="1"/>
</dbReference>
<dbReference type="InterPro" id="IPR029062">
    <property type="entry name" value="Class_I_gatase-like"/>
</dbReference>
<dbReference type="GO" id="GO:0005829">
    <property type="term" value="C:cytosol"/>
    <property type="evidence" value="ECO:0007669"/>
    <property type="project" value="TreeGrafter"/>
</dbReference>
<dbReference type="PANTHER" id="PTHR43235:SF1">
    <property type="entry name" value="GLUTAMINE AMIDOTRANSFERASE PB2B2.05-RELATED"/>
    <property type="match status" value="1"/>
</dbReference>
<dbReference type="Gene3D" id="3.40.50.880">
    <property type="match status" value="1"/>
</dbReference>
<dbReference type="Proteomes" id="UP000253970">
    <property type="component" value="Unassembled WGS sequence"/>
</dbReference>
<evidence type="ECO:0000313" key="1">
    <source>
        <dbReference type="EMBL" id="RDB71274.1"/>
    </source>
</evidence>
<evidence type="ECO:0000313" key="2">
    <source>
        <dbReference type="Proteomes" id="UP000253970"/>
    </source>
</evidence>
<dbReference type="PANTHER" id="PTHR43235">
    <property type="entry name" value="GLUTAMINE AMIDOTRANSFERASE PB2B2.05-RELATED"/>
    <property type="match status" value="1"/>
</dbReference>
<dbReference type="PROSITE" id="PS51273">
    <property type="entry name" value="GATASE_TYPE_1"/>
    <property type="match status" value="1"/>
</dbReference>
<dbReference type="SUPFAM" id="SSF52317">
    <property type="entry name" value="Class I glutamine amidotransferase-like"/>
    <property type="match status" value="1"/>
</dbReference>
<sequence length="268" mass="28625">MIIGITTTYVEEEQKDEVVPVERVTVEYVRRVAAAGAVPVLLPPVEGGADANRRAARELVERLDGLVLAGGGDLNPATYGDEARLAETVNVFDGRDALELELARLAHERDLPTLGICRGMQVLNVALGGTLYQDVHACGLTDAAHQQKPPYDVVRQRVDIAPGSVLDRVLCDGAGEGMVPGCKAGWPASLETSWEGLAPAPHSLLVNTMHHQAIACVADPLQVSAVSGDGLVEGLEDPSRRFYLGVQWHPEYLDDNVPLFEALVAAAK</sequence>
<dbReference type="GO" id="GO:0016811">
    <property type="term" value="F:hydrolase activity, acting on carbon-nitrogen (but not peptide) bonds, in linear amides"/>
    <property type="evidence" value="ECO:0007669"/>
    <property type="project" value="InterPro"/>
</dbReference>
<dbReference type="Pfam" id="PF07722">
    <property type="entry name" value="Peptidase_C26"/>
    <property type="match status" value="2"/>
</dbReference>
<reference evidence="1 2" key="1">
    <citation type="journal article" date="2018" name="Elife">
        <title>Discovery and characterization of a prevalent human gut bacterial enzyme sufficient for the inactivation of a family of plant toxins.</title>
        <authorList>
            <person name="Koppel N."/>
            <person name="Bisanz J.E."/>
            <person name="Pandelia M.E."/>
            <person name="Turnbaugh P.J."/>
            <person name="Balskus E.P."/>
        </authorList>
    </citation>
    <scope>NUCLEOTIDE SEQUENCE [LARGE SCALE GENOMIC DNA]</scope>
    <source>
        <strain evidence="1 2">W1 BHI 6</strain>
    </source>
</reference>
<dbReference type="InterPro" id="IPR044668">
    <property type="entry name" value="PuuD-like"/>
</dbReference>
<organism evidence="1 2">
    <name type="scientific">Eggerthella lenta</name>
    <name type="common">Eubacterium lentum</name>
    <dbReference type="NCBI Taxonomy" id="84112"/>
    <lineage>
        <taxon>Bacteria</taxon>
        <taxon>Bacillati</taxon>
        <taxon>Actinomycetota</taxon>
        <taxon>Coriobacteriia</taxon>
        <taxon>Eggerthellales</taxon>
        <taxon>Eggerthellaceae</taxon>
        <taxon>Eggerthella</taxon>
    </lineage>
</organism>
<name>A0A369MH44_EGGLN</name>
<dbReference type="EMBL" id="PPTU01000007">
    <property type="protein sequence ID" value="RDB71274.1"/>
    <property type="molecule type" value="Genomic_DNA"/>
</dbReference>
<comment type="caution">
    <text evidence="1">The sequence shown here is derived from an EMBL/GenBank/DDBJ whole genome shotgun (WGS) entry which is preliminary data.</text>
</comment>
<dbReference type="InterPro" id="IPR011697">
    <property type="entry name" value="Peptidase_C26"/>
</dbReference>
<dbReference type="RefSeq" id="WP_114533580.1">
    <property type="nucleotide sequence ID" value="NZ_PPTU01000007.1"/>
</dbReference>
<accession>A0A369MH44</accession>
<protein>
    <submittedName>
        <fullName evidence="1">Peptidase C26</fullName>
    </submittedName>
</protein>